<dbReference type="InterPro" id="IPR002885">
    <property type="entry name" value="PPR_rpt"/>
</dbReference>
<dbReference type="FunFam" id="1.25.40.10:FF:000031">
    <property type="entry name" value="Pentatricopeptide repeat-containing protein mitochondrial"/>
    <property type="match status" value="1"/>
</dbReference>
<name>A0A5J5ANI1_9ASTE</name>
<feature type="repeat" description="PPR" evidence="3">
    <location>
        <begin position="116"/>
        <end position="150"/>
    </location>
</feature>
<dbReference type="Proteomes" id="UP000325577">
    <property type="component" value="Linkage Group LG19"/>
</dbReference>
<sequence length="543" mass="61400">MSYACQLFDEMHKPRPFIWNTLIKGYVQNELPNEAASVYRLMHDLDVRPDLFTFPFVLKACAELAELWVGVAVHTQVLKYGLEFISMVRTELMVMYVKFGKLDSADYLFESMVEKDLVAWNALISAYTHNGYATKALQLFQQMGVGGIRPNSVTVVNALSACSHLGCLEIGEKIYEFTRKDGINSNTIVDNARLDMYVKCGSIDMARNLFDNMCNRNVISWSTMIGGYAMNGESEKALALLSTMQNEGVQPNYVTFLGVLSACSHAGLVKEGWNYFNYIALSNDTNIKPRKEHYACMVDLLGRSGHLEEAYNFIKSMPVEPDSGVWGALLGACAIHHNMDLGQHVADVLFELAPDIGSYHVLLSNVYAAAGRWHCVEKVRRKMRKKGVKKVIAYSSVEFNGQIHLLYGGDRSHPQAARIYEKLEELFHQMKSSMGYCPKTGSVLHDVDTEEKEAILSSHSEKLAIAFGLINVGPEFPIRVMKNLRTCDDCHTFSKLASKITMREIIMRDKSRFHHFKNGFCSCKDFWRTFNVDEFPKWENIPG</sequence>
<dbReference type="Pfam" id="PF20430">
    <property type="entry name" value="Eplus_motif"/>
    <property type="match status" value="1"/>
</dbReference>
<dbReference type="PROSITE" id="PS51375">
    <property type="entry name" value="PPR"/>
    <property type="match status" value="3"/>
</dbReference>
<dbReference type="NCBIfam" id="TIGR00756">
    <property type="entry name" value="PPR"/>
    <property type="match status" value="3"/>
</dbReference>
<dbReference type="InterPro" id="IPR046849">
    <property type="entry name" value="E2_motif"/>
</dbReference>
<dbReference type="PANTHER" id="PTHR47926">
    <property type="entry name" value="PENTATRICOPEPTIDE REPEAT-CONTAINING PROTEIN"/>
    <property type="match status" value="1"/>
</dbReference>
<dbReference type="InterPro" id="IPR046960">
    <property type="entry name" value="PPR_At4g14850-like_plant"/>
</dbReference>
<dbReference type="EMBL" id="CM018042">
    <property type="protein sequence ID" value="KAA8532563.1"/>
    <property type="molecule type" value="Genomic_DNA"/>
</dbReference>
<gene>
    <name evidence="5" type="ORF">F0562_032621</name>
</gene>
<dbReference type="FunFam" id="1.25.40.10:FF:000366">
    <property type="entry name" value="Pentatricopeptide (PPR) repeat-containing protein"/>
    <property type="match status" value="1"/>
</dbReference>
<comment type="similarity">
    <text evidence="1">Belongs to the PPR family. PCMP-H subfamily.</text>
</comment>
<accession>A0A5J5ANI1</accession>
<dbReference type="Gene3D" id="1.25.40.10">
    <property type="entry name" value="Tetratricopeptide repeat domain"/>
    <property type="match status" value="4"/>
</dbReference>
<dbReference type="InterPro" id="IPR046848">
    <property type="entry name" value="E_motif"/>
</dbReference>
<feature type="repeat" description="PPR" evidence="3">
    <location>
        <begin position="15"/>
        <end position="49"/>
    </location>
</feature>
<evidence type="ECO:0000313" key="5">
    <source>
        <dbReference type="EMBL" id="KAA8532563.1"/>
    </source>
</evidence>
<protein>
    <recommendedName>
        <fullName evidence="4">DYW domain-containing protein</fullName>
    </recommendedName>
</protein>
<keyword evidence="2" id="KW-0677">Repeat</keyword>
<evidence type="ECO:0000256" key="1">
    <source>
        <dbReference type="ARBA" id="ARBA00006643"/>
    </source>
</evidence>
<dbReference type="Pfam" id="PF14432">
    <property type="entry name" value="DYW_deaminase"/>
    <property type="match status" value="1"/>
</dbReference>
<keyword evidence="6" id="KW-1185">Reference proteome</keyword>
<dbReference type="Pfam" id="PF13041">
    <property type="entry name" value="PPR_2"/>
    <property type="match status" value="3"/>
</dbReference>
<dbReference type="GO" id="GO:0009451">
    <property type="term" value="P:RNA modification"/>
    <property type="evidence" value="ECO:0007669"/>
    <property type="project" value="InterPro"/>
</dbReference>
<reference evidence="5 6" key="1">
    <citation type="submission" date="2019-09" db="EMBL/GenBank/DDBJ databases">
        <title>A chromosome-level genome assembly of the Chinese tupelo Nyssa sinensis.</title>
        <authorList>
            <person name="Yang X."/>
            <person name="Kang M."/>
            <person name="Yang Y."/>
            <person name="Xiong H."/>
            <person name="Wang M."/>
            <person name="Zhang Z."/>
            <person name="Wang Z."/>
            <person name="Wu H."/>
            <person name="Ma T."/>
            <person name="Liu J."/>
            <person name="Xi Z."/>
        </authorList>
    </citation>
    <scope>NUCLEOTIDE SEQUENCE [LARGE SCALE GENOMIC DNA]</scope>
    <source>
        <strain evidence="5">J267</strain>
        <tissue evidence="5">Leaf</tissue>
    </source>
</reference>
<evidence type="ECO:0000256" key="2">
    <source>
        <dbReference type="ARBA" id="ARBA00022737"/>
    </source>
</evidence>
<dbReference type="GO" id="GO:0008270">
    <property type="term" value="F:zinc ion binding"/>
    <property type="evidence" value="ECO:0007669"/>
    <property type="project" value="InterPro"/>
</dbReference>
<dbReference type="Pfam" id="PF01535">
    <property type="entry name" value="PPR"/>
    <property type="match status" value="1"/>
</dbReference>
<organism evidence="5 6">
    <name type="scientific">Nyssa sinensis</name>
    <dbReference type="NCBI Taxonomy" id="561372"/>
    <lineage>
        <taxon>Eukaryota</taxon>
        <taxon>Viridiplantae</taxon>
        <taxon>Streptophyta</taxon>
        <taxon>Embryophyta</taxon>
        <taxon>Tracheophyta</taxon>
        <taxon>Spermatophyta</taxon>
        <taxon>Magnoliopsida</taxon>
        <taxon>eudicotyledons</taxon>
        <taxon>Gunneridae</taxon>
        <taxon>Pentapetalae</taxon>
        <taxon>asterids</taxon>
        <taxon>Cornales</taxon>
        <taxon>Nyssaceae</taxon>
        <taxon>Nyssa</taxon>
    </lineage>
</organism>
<dbReference type="OrthoDB" id="727945at2759"/>
<proteinExistence type="inferred from homology"/>
<dbReference type="FunFam" id="1.25.40.10:FF:000344">
    <property type="entry name" value="Pentatricopeptide repeat-containing protein"/>
    <property type="match status" value="1"/>
</dbReference>
<feature type="domain" description="DYW" evidence="4">
    <location>
        <begin position="435"/>
        <end position="527"/>
    </location>
</feature>
<dbReference type="PANTHER" id="PTHR47926:SF347">
    <property type="entry name" value="PENTATRICOPEPTIDE REPEAT-CONTAINING PROTEIN"/>
    <property type="match status" value="1"/>
</dbReference>
<dbReference type="InterPro" id="IPR032867">
    <property type="entry name" value="DYW_dom"/>
</dbReference>
<dbReference type="GO" id="GO:0003723">
    <property type="term" value="F:RNA binding"/>
    <property type="evidence" value="ECO:0007669"/>
    <property type="project" value="InterPro"/>
</dbReference>
<dbReference type="Pfam" id="PF20431">
    <property type="entry name" value="E_motif"/>
    <property type="match status" value="1"/>
</dbReference>
<dbReference type="AlphaFoldDB" id="A0A5J5ANI1"/>
<feature type="repeat" description="PPR" evidence="3">
    <location>
        <begin position="217"/>
        <end position="251"/>
    </location>
</feature>
<evidence type="ECO:0000256" key="3">
    <source>
        <dbReference type="PROSITE-ProRule" id="PRU00708"/>
    </source>
</evidence>
<dbReference type="InterPro" id="IPR011990">
    <property type="entry name" value="TPR-like_helical_dom_sf"/>
</dbReference>
<evidence type="ECO:0000259" key="4">
    <source>
        <dbReference type="Pfam" id="PF14432"/>
    </source>
</evidence>
<evidence type="ECO:0000313" key="6">
    <source>
        <dbReference type="Proteomes" id="UP000325577"/>
    </source>
</evidence>